<evidence type="ECO:0000259" key="3">
    <source>
        <dbReference type="PROSITE" id="PS50977"/>
    </source>
</evidence>
<dbReference type="Proteomes" id="UP000305131">
    <property type="component" value="Unassembled WGS sequence"/>
</dbReference>
<protein>
    <submittedName>
        <fullName evidence="4">TetR/AcrR family transcriptional regulator</fullName>
    </submittedName>
</protein>
<dbReference type="InterPro" id="IPR001647">
    <property type="entry name" value="HTH_TetR"/>
</dbReference>
<dbReference type="PROSITE" id="PS50977">
    <property type="entry name" value="HTH_TETR_2"/>
    <property type="match status" value="1"/>
</dbReference>
<name>A0A6C1KR12_XANAU</name>
<dbReference type="Gene3D" id="1.10.357.10">
    <property type="entry name" value="Tetracycline Repressor, domain 2"/>
    <property type="match status" value="1"/>
</dbReference>
<dbReference type="PANTHER" id="PTHR30055">
    <property type="entry name" value="HTH-TYPE TRANSCRIPTIONAL REGULATOR RUTR"/>
    <property type="match status" value="1"/>
</dbReference>
<dbReference type="EMBL" id="VAUP01000042">
    <property type="protein sequence ID" value="TLX40803.1"/>
    <property type="molecule type" value="Genomic_DNA"/>
</dbReference>
<dbReference type="OrthoDB" id="7465645at2"/>
<dbReference type="InterPro" id="IPR050109">
    <property type="entry name" value="HTH-type_TetR-like_transc_reg"/>
</dbReference>
<feature type="DNA-binding region" description="H-T-H motif" evidence="2">
    <location>
        <begin position="42"/>
        <end position="61"/>
    </location>
</feature>
<keyword evidence="1 2" id="KW-0238">DNA-binding</keyword>
<dbReference type="SUPFAM" id="SSF46689">
    <property type="entry name" value="Homeodomain-like"/>
    <property type="match status" value="1"/>
</dbReference>
<evidence type="ECO:0000256" key="1">
    <source>
        <dbReference type="ARBA" id="ARBA00023125"/>
    </source>
</evidence>
<reference evidence="4 5" key="1">
    <citation type="submission" date="2019-05" db="EMBL/GenBank/DDBJ databases">
        <authorList>
            <person name="Zhou X."/>
        </authorList>
    </citation>
    <scope>NUCLEOTIDE SEQUENCE [LARGE SCALE GENOMIC DNA]</scope>
    <source>
        <strain evidence="4 5">DSM 432</strain>
    </source>
</reference>
<dbReference type="PRINTS" id="PR00455">
    <property type="entry name" value="HTHTETR"/>
</dbReference>
<evidence type="ECO:0000313" key="5">
    <source>
        <dbReference type="Proteomes" id="UP000305131"/>
    </source>
</evidence>
<gene>
    <name evidence="4" type="ORF">FBQ73_22465</name>
</gene>
<dbReference type="InterPro" id="IPR009057">
    <property type="entry name" value="Homeodomain-like_sf"/>
</dbReference>
<accession>A0A6C1KR12</accession>
<feature type="domain" description="HTH tetR-type" evidence="3">
    <location>
        <begin position="20"/>
        <end position="79"/>
    </location>
</feature>
<dbReference type="AlphaFoldDB" id="A0A6C1KR12"/>
<organism evidence="4 5">
    <name type="scientific">Xanthobacter autotrophicus</name>
    <dbReference type="NCBI Taxonomy" id="280"/>
    <lineage>
        <taxon>Bacteria</taxon>
        <taxon>Pseudomonadati</taxon>
        <taxon>Pseudomonadota</taxon>
        <taxon>Alphaproteobacteria</taxon>
        <taxon>Hyphomicrobiales</taxon>
        <taxon>Xanthobacteraceae</taxon>
        <taxon>Xanthobacter</taxon>
    </lineage>
</organism>
<dbReference type="Pfam" id="PF00440">
    <property type="entry name" value="TetR_N"/>
    <property type="match status" value="1"/>
</dbReference>
<proteinExistence type="predicted"/>
<dbReference type="PANTHER" id="PTHR30055:SF181">
    <property type="entry name" value="BLR6905 PROTEIN"/>
    <property type="match status" value="1"/>
</dbReference>
<sequence>MTALPAPKVQSPPRRRLSPAERERDIVAGAVAFFAEHGFDGATRDLARRLGITQPLLYRYFPGKDALLDRVYQEVYQSRWRTEWETEIADRSVSIDERLKRFYRAYAALIQTYEWVRLFMFAGLKGLDFNSRYLAFLRARLFDRIVMEIRAAHGLDETAPVTEAEIELIWSLHAAIFYIGVRKFIYGMPIPADLDADIDFKVNAFLHGAPAAFAAVLPQPALAGKAGARKK</sequence>
<evidence type="ECO:0000256" key="2">
    <source>
        <dbReference type="PROSITE-ProRule" id="PRU00335"/>
    </source>
</evidence>
<dbReference type="GO" id="GO:0003700">
    <property type="term" value="F:DNA-binding transcription factor activity"/>
    <property type="evidence" value="ECO:0007669"/>
    <property type="project" value="TreeGrafter"/>
</dbReference>
<comment type="caution">
    <text evidence="4">The sequence shown here is derived from an EMBL/GenBank/DDBJ whole genome shotgun (WGS) entry which is preliminary data.</text>
</comment>
<dbReference type="GO" id="GO:0000976">
    <property type="term" value="F:transcription cis-regulatory region binding"/>
    <property type="evidence" value="ECO:0007669"/>
    <property type="project" value="TreeGrafter"/>
</dbReference>
<evidence type="ECO:0000313" key="4">
    <source>
        <dbReference type="EMBL" id="TLX40803.1"/>
    </source>
</evidence>